<reference evidence="2 3" key="1">
    <citation type="submission" date="2021-04" db="EMBL/GenBank/DDBJ databases">
        <authorList>
            <person name="Shkoporov A.N."/>
            <person name="Stockdale S.R."/>
            <person name="Guerin E."/>
            <person name="Ross R.P."/>
            <person name="Hill C."/>
        </authorList>
    </citation>
    <scope>NUCLEOTIDE SEQUENCE [LARGE SCALE GENOMIC DNA]</scope>
    <source>
        <strain evidence="3">cr44_1</strain>
    </source>
</reference>
<dbReference type="Proteomes" id="UP000827552">
    <property type="component" value="Segment"/>
</dbReference>
<gene>
    <name evidence="2" type="primary">gp_20376</name>
</gene>
<dbReference type="KEGG" id="vg:75691680"/>
<proteinExistence type="predicted"/>
<dbReference type="GeneID" id="75691680"/>
<dbReference type="Gene3D" id="3.40.1350.10">
    <property type="match status" value="1"/>
</dbReference>
<dbReference type="GO" id="GO:0003676">
    <property type="term" value="F:nucleic acid binding"/>
    <property type="evidence" value="ECO:0007669"/>
    <property type="project" value="InterPro"/>
</dbReference>
<dbReference type="InterPro" id="IPR011856">
    <property type="entry name" value="tRNA_endonuc-like_dom_sf"/>
</dbReference>
<dbReference type="InterPro" id="IPR021671">
    <property type="entry name" value="PD(D/E)XK_Endonuc"/>
</dbReference>
<organism evidence="2 3">
    <name type="scientific">uncultured phage cr44_1</name>
    <dbReference type="NCBI Taxonomy" id="2986405"/>
    <lineage>
        <taxon>Viruses</taxon>
        <taxon>Duplodnaviria</taxon>
        <taxon>Heunggongvirae</taxon>
        <taxon>Uroviricota</taxon>
        <taxon>Caudoviricetes</taxon>
        <taxon>Crassvirales</taxon>
        <taxon>Steigviridae</taxon>
        <taxon>Asinivirinae</taxon>
        <taxon>Kahnovirus</taxon>
        <taxon>Kahnovirus copri</taxon>
    </lineage>
</organism>
<sequence length="172" mass="19424">MGFSLVLKTKGTVKCLGVGTSSFRMNSKRIGNIGEAKALAKFVELGIPVYIPFGDNESADLIAEFNGKLNKIQCKTTAAISEQSIITWNLRSIVVTTGNRYKVHNYTDKEVDYFVLYHSVLDLLLIVPFSEISNKSSISFTYPFRVVKTATNQRDYRDYLFDKSNMESKLLR</sequence>
<evidence type="ECO:0000259" key="1">
    <source>
        <dbReference type="Pfam" id="PF11645"/>
    </source>
</evidence>
<dbReference type="EMBL" id="MZ130483">
    <property type="protein sequence ID" value="QWM89848.1"/>
    <property type="molecule type" value="Genomic_DNA"/>
</dbReference>
<dbReference type="RefSeq" id="YP_010359420.1">
    <property type="nucleotide sequence ID" value="NC_062773.1"/>
</dbReference>
<keyword evidence="3" id="KW-1185">Reference proteome</keyword>
<evidence type="ECO:0000313" key="3">
    <source>
        <dbReference type="Proteomes" id="UP000827552"/>
    </source>
</evidence>
<dbReference type="Pfam" id="PF11645">
    <property type="entry name" value="PDDEXK_5"/>
    <property type="match status" value="1"/>
</dbReference>
<name>A0AAE7V401_9CAUD</name>
<protein>
    <recommendedName>
        <fullName evidence="1">PD(D/E)XK endonuclease domain-containing protein</fullName>
    </recommendedName>
</protein>
<accession>A0AAE7V401</accession>
<evidence type="ECO:0000313" key="2">
    <source>
        <dbReference type="EMBL" id="QWM89848.1"/>
    </source>
</evidence>
<feature type="domain" description="PD(D/E)XK endonuclease" evidence="1">
    <location>
        <begin position="25"/>
        <end position="138"/>
    </location>
</feature>